<dbReference type="RefSeq" id="WP_206087366.1">
    <property type="nucleotide sequence ID" value="NZ_CP065053.1"/>
</dbReference>
<dbReference type="Proteomes" id="UP000662888">
    <property type="component" value="Chromosome"/>
</dbReference>
<protein>
    <recommendedName>
        <fullName evidence="4">Secreted protein</fullName>
    </recommendedName>
</protein>
<name>A0AA49A5P3_9BURK</name>
<evidence type="ECO:0000313" key="2">
    <source>
        <dbReference type="EMBL" id="QPI47688.1"/>
    </source>
</evidence>
<accession>A0AA49A5P3</accession>
<evidence type="ECO:0000313" key="3">
    <source>
        <dbReference type="Proteomes" id="UP000662888"/>
    </source>
</evidence>
<keyword evidence="1" id="KW-0732">Signal</keyword>
<feature type="signal peptide" evidence="1">
    <location>
        <begin position="1"/>
        <end position="22"/>
    </location>
</feature>
<proteinExistence type="predicted"/>
<evidence type="ECO:0000256" key="1">
    <source>
        <dbReference type="SAM" id="SignalP"/>
    </source>
</evidence>
<feature type="chain" id="PRO_5046765824" description="Secreted protein" evidence="1">
    <location>
        <begin position="23"/>
        <end position="225"/>
    </location>
</feature>
<keyword evidence="3" id="KW-1185">Reference proteome</keyword>
<organism evidence="2 3">
    <name type="scientific">Massilia antarctica</name>
    <dbReference type="NCBI Taxonomy" id="2765360"/>
    <lineage>
        <taxon>Bacteria</taxon>
        <taxon>Pseudomonadati</taxon>
        <taxon>Pseudomonadota</taxon>
        <taxon>Betaproteobacteria</taxon>
        <taxon>Burkholderiales</taxon>
        <taxon>Oxalobacteraceae</taxon>
        <taxon>Telluria group</taxon>
        <taxon>Massilia</taxon>
    </lineage>
</organism>
<evidence type="ECO:0008006" key="4">
    <source>
        <dbReference type="Google" id="ProtNLM"/>
    </source>
</evidence>
<sequence length="225" mass="24461">MNKVIRLAGAMLVAMASATAHAANLPLDLECSDSGNPAKEAARIKTAAPGVVTRESKHVLKVLAGGKTLSFTDEPPYDDPYGNMRYEFCARKEGFILVRAEDIYLSTGKLINEATGAVTDGGERVTLSPDRRAYFTSSQPDGLDGSVWAIHALDGRKSWEGYSFIPHPVKAGHMAATLSDERWEANGELSAQATCFYGKSAPWRVKLVKSDGAWDWRPRRTCPDA</sequence>
<gene>
    <name evidence="2" type="ORF">IV454_19085</name>
</gene>
<reference evidence="2 3" key="1">
    <citation type="submission" date="2020-11" db="EMBL/GenBank/DDBJ databases">
        <authorList>
            <person name="Sun Q."/>
        </authorList>
    </citation>
    <scope>NUCLEOTIDE SEQUENCE [LARGE SCALE GENOMIC DNA]</scope>
    <source>
        <strain evidence="2 3">P8398</strain>
    </source>
</reference>
<dbReference type="EMBL" id="CP065053">
    <property type="protein sequence ID" value="QPI47688.1"/>
    <property type="molecule type" value="Genomic_DNA"/>
</dbReference>